<comment type="subcellular location">
    <subcellularLocation>
        <location evidence="1">Cell membrane</location>
        <topology evidence="1">Multi-pass membrane protein</topology>
    </subcellularLocation>
</comment>
<evidence type="ECO:0000256" key="1">
    <source>
        <dbReference type="ARBA" id="ARBA00004651"/>
    </source>
</evidence>
<dbReference type="PANTHER" id="PTHR22926">
    <property type="entry name" value="PHOSPHO-N-ACETYLMURAMOYL-PENTAPEPTIDE-TRANSFERASE"/>
    <property type="match status" value="1"/>
</dbReference>
<dbReference type="RefSeq" id="WP_047183963.1">
    <property type="nucleotide sequence ID" value="NZ_JAHHXM010000004.1"/>
</dbReference>
<dbReference type="EMBL" id="LGTK01000047">
    <property type="protein sequence ID" value="KPH73456.1"/>
    <property type="molecule type" value="Genomic_DNA"/>
</dbReference>
<feature type="transmembrane region" description="Helical" evidence="7">
    <location>
        <begin position="208"/>
        <end position="226"/>
    </location>
</feature>
<dbReference type="InterPro" id="IPR018480">
    <property type="entry name" value="PNAcMuramoyl-5peptid_Trfase_CS"/>
</dbReference>
<organism evidence="8 9">
    <name type="scientific">Oceanobacillus caeni</name>
    <dbReference type="NCBI Taxonomy" id="405946"/>
    <lineage>
        <taxon>Bacteria</taxon>
        <taxon>Bacillati</taxon>
        <taxon>Bacillota</taxon>
        <taxon>Bacilli</taxon>
        <taxon>Bacillales</taxon>
        <taxon>Bacillaceae</taxon>
        <taxon>Oceanobacillus</taxon>
    </lineage>
</organism>
<gene>
    <name evidence="8" type="ORF">AFL42_12535</name>
</gene>
<feature type="transmembrane region" description="Helical" evidence="7">
    <location>
        <begin position="46"/>
        <end position="63"/>
    </location>
</feature>
<feature type="transmembrane region" description="Helical" evidence="7">
    <location>
        <begin position="101"/>
        <end position="120"/>
    </location>
</feature>
<evidence type="ECO:0000256" key="5">
    <source>
        <dbReference type="ARBA" id="ARBA00022989"/>
    </source>
</evidence>
<sequence>MLYIALIVSFFSSIIITPIVKRFALKIGATDQPNERKVHTSVMPRLGGLAIFLSFIIGIILFYPNPGDYWPILVGGTIIILTGILDDIFTISAKYKLLGQIIAALVTVLGGIQIEFVTIWQDERIYFEFFAIPITIIWIVAITNAINLIDGLDGLAAGVSSIALFTISVIAITRGDILIAFLGLVMLGSTVGFLVYNFYPAKIFMGDTGSLFLGYMISVVSVLGLYKEVTIVSLIIPIIILGIPIMDTTFAIIRRIVQGRPLSSPDKFHLHHCIIRLGFTHRQTVIMIYALSILFSVIAIVLTRSTLWGSISILVSLLILVELIVEITGVISDQYRPILNLIGWKK</sequence>
<keyword evidence="2" id="KW-1003">Cell membrane</keyword>
<feature type="transmembrane region" description="Helical" evidence="7">
    <location>
        <begin position="69"/>
        <end position="89"/>
    </location>
</feature>
<dbReference type="CDD" id="cd06853">
    <property type="entry name" value="GT_WecA_like"/>
    <property type="match status" value="1"/>
</dbReference>
<dbReference type="InterPro" id="IPR000715">
    <property type="entry name" value="Glycosyl_transferase_4"/>
</dbReference>
<evidence type="ECO:0000256" key="6">
    <source>
        <dbReference type="ARBA" id="ARBA00023136"/>
    </source>
</evidence>
<keyword evidence="9" id="KW-1185">Reference proteome</keyword>
<feature type="transmembrane region" description="Helical" evidence="7">
    <location>
        <begin position="126"/>
        <end position="147"/>
    </location>
</feature>
<proteinExistence type="predicted"/>
<feature type="transmembrane region" description="Helical" evidence="7">
    <location>
        <begin position="232"/>
        <end position="253"/>
    </location>
</feature>
<accession>A0ABR5MHJ7</accession>
<evidence type="ECO:0000256" key="4">
    <source>
        <dbReference type="ARBA" id="ARBA00022692"/>
    </source>
</evidence>
<dbReference type="Pfam" id="PF00953">
    <property type="entry name" value="Glycos_transf_4"/>
    <property type="match status" value="1"/>
</dbReference>
<evidence type="ECO:0000313" key="9">
    <source>
        <dbReference type="Proteomes" id="UP000037854"/>
    </source>
</evidence>
<evidence type="ECO:0000256" key="3">
    <source>
        <dbReference type="ARBA" id="ARBA00022679"/>
    </source>
</evidence>
<feature type="transmembrane region" description="Helical" evidence="7">
    <location>
        <begin position="154"/>
        <end position="172"/>
    </location>
</feature>
<evidence type="ECO:0000313" key="8">
    <source>
        <dbReference type="EMBL" id="KPH73456.1"/>
    </source>
</evidence>
<feature type="transmembrane region" description="Helical" evidence="7">
    <location>
        <begin position="284"/>
        <end position="302"/>
    </location>
</feature>
<protein>
    <submittedName>
        <fullName evidence="8">UDP-phosphate N-acetylglucosaminyl 1-phosphate transferase</fullName>
    </submittedName>
</protein>
<evidence type="ECO:0000256" key="7">
    <source>
        <dbReference type="SAM" id="Phobius"/>
    </source>
</evidence>
<dbReference type="PANTHER" id="PTHR22926:SF3">
    <property type="entry name" value="UNDECAPRENYL-PHOSPHATE ALPHA-N-ACETYLGLUCOSAMINYL 1-PHOSPHATE TRANSFERASE"/>
    <property type="match status" value="1"/>
</dbReference>
<feature type="transmembrane region" description="Helical" evidence="7">
    <location>
        <begin position="6"/>
        <end position="25"/>
    </location>
</feature>
<name>A0ABR5MHJ7_9BACI</name>
<reference evidence="8 9" key="1">
    <citation type="submission" date="2015-07" db="EMBL/GenBank/DDBJ databases">
        <title>High-quality draft genome sequence of Oceanobacillus caeni HM6, a bacillus isolated from a human feces.</title>
        <authorList>
            <person name="Kumar J."/>
            <person name="Verma M.K."/>
            <person name="Pandey R."/>
            <person name="Bhambi M."/>
            <person name="Chauhan N."/>
        </authorList>
    </citation>
    <scope>NUCLEOTIDE SEQUENCE [LARGE SCALE GENOMIC DNA]</scope>
    <source>
        <strain evidence="8 9">HM6</strain>
    </source>
</reference>
<dbReference type="Proteomes" id="UP000037854">
    <property type="component" value="Unassembled WGS sequence"/>
</dbReference>
<feature type="transmembrane region" description="Helical" evidence="7">
    <location>
        <begin position="308"/>
        <end position="331"/>
    </location>
</feature>
<keyword evidence="6 7" id="KW-0472">Membrane</keyword>
<evidence type="ECO:0000256" key="2">
    <source>
        <dbReference type="ARBA" id="ARBA00022475"/>
    </source>
</evidence>
<dbReference type="PROSITE" id="PS01348">
    <property type="entry name" value="MRAY_2"/>
    <property type="match status" value="1"/>
</dbReference>
<dbReference type="GO" id="GO:0016740">
    <property type="term" value="F:transferase activity"/>
    <property type="evidence" value="ECO:0007669"/>
    <property type="project" value="UniProtKB-KW"/>
</dbReference>
<comment type="caution">
    <text evidence="8">The sequence shown here is derived from an EMBL/GenBank/DDBJ whole genome shotgun (WGS) entry which is preliminary data.</text>
</comment>
<keyword evidence="5 7" id="KW-1133">Transmembrane helix</keyword>
<keyword evidence="3 8" id="KW-0808">Transferase</keyword>
<feature type="transmembrane region" description="Helical" evidence="7">
    <location>
        <begin position="178"/>
        <end position="196"/>
    </location>
</feature>
<keyword evidence="4 7" id="KW-0812">Transmembrane</keyword>